<accession>A0A653B1C9</accession>
<evidence type="ECO:0000313" key="1">
    <source>
        <dbReference type="EMBL" id="VDN62156.1"/>
    </source>
</evidence>
<protein>
    <submittedName>
        <fullName evidence="1">Uncharacterized protein</fullName>
    </submittedName>
</protein>
<dbReference type="AlphaFoldDB" id="A0A653B1C9"/>
<name>A0A653B1C9_ECTOL</name>
<reference evidence="1" key="1">
    <citation type="submission" date="2018-11" db="EMBL/GenBank/DDBJ databases">
        <authorList>
            <consortium name="Genoscope - CEA"/>
            <person name="William W."/>
        </authorList>
    </citation>
    <scope>NUCLEOTIDE SEQUENCE [LARGE SCALE GENOMIC DNA]</scope>
    <source>
        <strain evidence="1">T9AD</strain>
    </source>
</reference>
<organism evidence="1">
    <name type="scientific">Ectopseudomonas oleovorans</name>
    <name type="common">Pseudomonas oleovorans</name>
    <dbReference type="NCBI Taxonomy" id="301"/>
    <lineage>
        <taxon>Bacteria</taxon>
        <taxon>Pseudomonadati</taxon>
        <taxon>Pseudomonadota</taxon>
        <taxon>Gammaproteobacteria</taxon>
        <taxon>Pseudomonadales</taxon>
        <taxon>Pseudomonadaceae</taxon>
        <taxon>Ectopseudomonas</taxon>
    </lineage>
</organism>
<dbReference type="EMBL" id="LR130779">
    <property type="protein sequence ID" value="VDN62156.1"/>
    <property type="molecule type" value="Genomic_DNA"/>
</dbReference>
<proteinExistence type="predicted"/>
<sequence length="155" mass="17527">MKRRKPNNNQLRRERAAASTLRQYHAALVHIEPAQRQIIVSLKHLLRVKDENRIAHAMAEHPYQWTIFFAAFCSSRETGEYLKGGEVVLSGRYKLDNLFEGIEDEKAKIMAGCNPKHFIGCGFIAVPHPAEISEDLAAEVFTRAGAWNQVKQVSA</sequence>
<gene>
    <name evidence="1" type="ORF">POT9AD_1165</name>
</gene>
<dbReference type="OrthoDB" id="6997287at2"/>